<protein>
    <submittedName>
        <fullName evidence="1">Uncharacterized protein</fullName>
    </submittedName>
</protein>
<dbReference type="EMBL" id="VUMI01000002">
    <property type="protein sequence ID" value="MSS87037.1"/>
    <property type="molecule type" value="Genomic_DNA"/>
</dbReference>
<dbReference type="AlphaFoldDB" id="A0A6N7W975"/>
<name>A0A6N7W975_9FIRM</name>
<organism evidence="1 2">
    <name type="scientific">Eisenbergiella porci</name>
    <dbReference type="NCBI Taxonomy" id="2652274"/>
    <lineage>
        <taxon>Bacteria</taxon>
        <taxon>Bacillati</taxon>
        <taxon>Bacillota</taxon>
        <taxon>Clostridia</taxon>
        <taxon>Lachnospirales</taxon>
        <taxon>Lachnospiraceae</taxon>
        <taxon>Eisenbergiella</taxon>
    </lineage>
</organism>
<dbReference type="RefSeq" id="WP_154463112.1">
    <property type="nucleotide sequence ID" value="NZ_JAXDZL010000123.1"/>
</dbReference>
<evidence type="ECO:0000313" key="2">
    <source>
        <dbReference type="Proteomes" id="UP000436047"/>
    </source>
</evidence>
<keyword evidence="2" id="KW-1185">Reference proteome</keyword>
<accession>A0A6N7W975</accession>
<dbReference type="Proteomes" id="UP000436047">
    <property type="component" value="Unassembled WGS sequence"/>
</dbReference>
<comment type="caution">
    <text evidence="1">The sequence shown here is derived from an EMBL/GenBank/DDBJ whole genome shotgun (WGS) entry which is preliminary data.</text>
</comment>
<dbReference type="GeneID" id="86051723"/>
<proteinExistence type="predicted"/>
<reference evidence="1 2" key="1">
    <citation type="submission" date="2019-08" db="EMBL/GenBank/DDBJ databases">
        <title>In-depth cultivation of the pig gut microbiome towards novel bacterial diversity and tailored functional studies.</title>
        <authorList>
            <person name="Wylensek D."/>
            <person name="Hitch T.C.A."/>
            <person name="Clavel T."/>
        </authorList>
    </citation>
    <scope>NUCLEOTIDE SEQUENCE [LARGE SCALE GENOMIC DNA]</scope>
    <source>
        <strain evidence="1 2">WCA-389-WT-23B</strain>
    </source>
</reference>
<sequence length="166" mass="19900">MIVGFNGDWEYCDQIIVEKEAFLKKAFRWNRVRYIGKNISCPEYDNLRVDALPMQNASKWFGKRKERYLISPISNAVYLEILKEADIQQDELKETEKIIMKRFISQDRFVEIVTGAEEYNFLISWVREHQAESEKLDMDEIRNLYQIMVRDIYDLNLQEKPMESEA</sequence>
<gene>
    <name evidence="1" type="ORF">FYJ45_01315</name>
</gene>
<evidence type="ECO:0000313" key="1">
    <source>
        <dbReference type="EMBL" id="MSS87037.1"/>
    </source>
</evidence>